<proteinExistence type="predicted"/>
<evidence type="ECO:0000313" key="3">
    <source>
        <dbReference type="Proteomes" id="UP000521943"/>
    </source>
</evidence>
<feature type="region of interest" description="Disordered" evidence="1">
    <location>
        <begin position="1"/>
        <end position="22"/>
    </location>
</feature>
<name>A0A8H6IH44_9AGAR</name>
<accession>A0A8H6IH44</accession>
<protein>
    <submittedName>
        <fullName evidence="2">Uncharacterized protein</fullName>
    </submittedName>
</protein>
<reference evidence="2 3" key="1">
    <citation type="submission" date="2020-07" db="EMBL/GenBank/DDBJ databases">
        <title>Comparative genomics of pyrophilous fungi reveals a link between fire events and developmental genes.</title>
        <authorList>
            <consortium name="DOE Joint Genome Institute"/>
            <person name="Steindorff A.S."/>
            <person name="Carver A."/>
            <person name="Calhoun S."/>
            <person name="Stillman K."/>
            <person name="Liu H."/>
            <person name="Lipzen A."/>
            <person name="Pangilinan J."/>
            <person name="Labutti K."/>
            <person name="Bruns T.D."/>
            <person name="Grigoriev I.V."/>
        </authorList>
    </citation>
    <scope>NUCLEOTIDE SEQUENCE [LARGE SCALE GENOMIC DNA]</scope>
    <source>
        <strain evidence="2 3">CBS 144469</strain>
    </source>
</reference>
<dbReference type="OrthoDB" id="2654423at2759"/>
<gene>
    <name evidence="2" type="ORF">DFP72DRAFT_874152</name>
</gene>
<organism evidence="2 3">
    <name type="scientific">Ephemerocybe angulata</name>
    <dbReference type="NCBI Taxonomy" id="980116"/>
    <lineage>
        <taxon>Eukaryota</taxon>
        <taxon>Fungi</taxon>
        <taxon>Dikarya</taxon>
        <taxon>Basidiomycota</taxon>
        <taxon>Agaricomycotina</taxon>
        <taxon>Agaricomycetes</taxon>
        <taxon>Agaricomycetidae</taxon>
        <taxon>Agaricales</taxon>
        <taxon>Agaricineae</taxon>
        <taxon>Psathyrellaceae</taxon>
        <taxon>Ephemerocybe</taxon>
    </lineage>
</organism>
<dbReference type="EMBL" id="JACGCI010000005">
    <property type="protein sequence ID" value="KAF6764052.1"/>
    <property type="molecule type" value="Genomic_DNA"/>
</dbReference>
<dbReference type="Proteomes" id="UP000521943">
    <property type="component" value="Unassembled WGS sequence"/>
</dbReference>
<dbReference type="AlphaFoldDB" id="A0A8H6IH44"/>
<comment type="caution">
    <text evidence="2">The sequence shown here is derived from an EMBL/GenBank/DDBJ whole genome shotgun (WGS) entry which is preliminary data.</text>
</comment>
<keyword evidence="3" id="KW-1185">Reference proteome</keyword>
<evidence type="ECO:0000313" key="2">
    <source>
        <dbReference type="EMBL" id="KAF6764052.1"/>
    </source>
</evidence>
<sequence length="193" mass="22656">MPPGRPKLYHTQEEKLSANRSKSNNYYARNKAKIITARRRMREKASRNSRGEVVEVVQTLVPKRSELEIAMDHLPRVSARYDRLLNDQSLHSYLTNLCEQYAARHDDDDLHAASHVFHVELIKIEKIMRAVAKYQHLVLNLDGVTERWKQWEALRLKLRALSMEIEEIDCEACMGPGQMVIDFRNRALRFQKM</sequence>
<evidence type="ECO:0000256" key="1">
    <source>
        <dbReference type="SAM" id="MobiDB-lite"/>
    </source>
</evidence>